<gene>
    <name evidence="5" type="primary">phnF</name>
    <name evidence="5" type="ORF">NUH88_21810</name>
</gene>
<dbReference type="EMBL" id="CP102480">
    <property type="protein sequence ID" value="UUX50012.1"/>
    <property type="molecule type" value="Genomic_DNA"/>
</dbReference>
<name>A0A9J7AUL4_9PROT</name>
<dbReference type="Pfam" id="PF07702">
    <property type="entry name" value="UTRA"/>
    <property type="match status" value="1"/>
</dbReference>
<feature type="domain" description="HTH gntR-type" evidence="4">
    <location>
        <begin position="8"/>
        <end position="76"/>
    </location>
</feature>
<protein>
    <submittedName>
        <fullName evidence="5">Phosphonate metabolism transcriptional regulator PhnF</fullName>
    </submittedName>
</protein>
<dbReference type="GO" id="GO:0003700">
    <property type="term" value="F:DNA-binding transcription factor activity"/>
    <property type="evidence" value="ECO:0007669"/>
    <property type="project" value="InterPro"/>
</dbReference>
<evidence type="ECO:0000313" key="5">
    <source>
        <dbReference type="EMBL" id="UUX50012.1"/>
    </source>
</evidence>
<dbReference type="Gene3D" id="1.10.10.10">
    <property type="entry name" value="Winged helix-like DNA-binding domain superfamily/Winged helix DNA-binding domain"/>
    <property type="match status" value="1"/>
</dbReference>
<dbReference type="SMART" id="SM00866">
    <property type="entry name" value="UTRA"/>
    <property type="match status" value="1"/>
</dbReference>
<dbReference type="InterPro" id="IPR036390">
    <property type="entry name" value="WH_DNA-bd_sf"/>
</dbReference>
<dbReference type="Gene3D" id="3.40.1410.10">
    <property type="entry name" value="Chorismate lyase-like"/>
    <property type="match status" value="1"/>
</dbReference>
<dbReference type="PANTHER" id="PTHR44846">
    <property type="entry name" value="MANNOSYL-D-GLYCERATE TRANSPORT/METABOLISM SYSTEM REPRESSOR MNGR-RELATED"/>
    <property type="match status" value="1"/>
</dbReference>
<dbReference type="SUPFAM" id="SSF46785">
    <property type="entry name" value="Winged helix' DNA-binding domain"/>
    <property type="match status" value="1"/>
</dbReference>
<evidence type="ECO:0000313" key="6">
    <source>
        <dbReference type="Proteomes" id="UP001060336"/>
    </source>
</evidence>
<dbReference type="SMART" id="SM00345">
    <property type="entry name" value="HTH_GNTR"/>
    <property type="match status" value="1"/>
</dbReference>
<organism evidence="5 6">
    <name type="scientific">Nisaea acidiphila</name>
    <dbReference type="NCBI Taxonomy" id="1862145"/>
    <lineage>
        <taxon>Bacteria</taxon>
        <taxon>Pseudomonadati</taxon>
        <taxon>Pseudomonadota</taxon>
        <taxon>Alphaproteobacteria</taxon>
        <taxon>Rhodospirillales</taxon>
        <taxon>Thalassobaculaceae</taxon>
        <taxon>Nisaea</taxon>
    </lineage>
</organism>
<dbReference type="GO" id="GO:0045892">
    <property type="term" value="P:negative regulation of DNA-templated transcription"/>
    <property type="evidence" value="ECO:0007669"/>
    <property type="project" value="TreeGrafter"/>
</dbReference>
<dbReference type="Pfam" id="PF00392">
    <property type="entry name" value="GntR"/>
    <property type="match status" value="1"/>
</dbReference>
<dbReference type="CDD" id="cd07377">
    <property type="entry name" value="WHTH_GntR"/>
    <property type="match status" value="1"/>
</dbReference>
<dbReference type="InterPro" id="IPR000524">
    <property type="entry name" value="Tscrpt_reg_HTH_GntR"/>
</dbReference>
<reference evidence="5" key="1">
    <citation type="submission" date="2022-08" db="EMBL/GenBank/DDBJ databases">
        <title>Nisaea acidiphila sp. nov., isolated from a marine algal debris and emended description of the genus Nisaea Urios et al. 2008.</title>
        <authorList>
            <person name="Kwon K."/>
        </authorList>
    </citation>
    <scope>NUCLEOTIDE SEQUENCE</scope>
    <source>
        <strain evidence="5">MEBiC11861</strain>
    </source>
</reference>
<dbReference type="InterPro" id="IPR050679">
    <property type="entry name" value="Bact_HTH_transcr_reg"/>
</dbReference>
<dbReference type="NCBIfam" id="TIGR02325">
    <property type="entry name" value="C_P_lyase_phnF"/>
    <property type="match status" value="1"/>
</dbReference>
<evidence type="ECO:0000256" key="1">
    <source>
        <dbReference type="ARBA" id="ARBA00023015"/>
    </source>
</evidence>
<sequence length="239" mass="26613">MIERKSGQALWRQIATDISNAIRSGQFAPGSKLPTEAELSERYGVNRHTLRRAVAELAEDGVIRVEQGRGSFVQEHVLDYLVAKKTRFSDNVLRQKRTPGGRTLLVETVEGDPSILKQLELPEGSELIRLDRIGEVDGRPISVGSHYFPASRVPGFAGIYEELDSITRTLTHLGHGEYTRKVTRVTASMPDAQDAECLQQPRNRPVLMVESINVTPDGAPIEYGLARYAADRFQLVFES</sequence>
<dbReference type="PRINTS" id="PR00035">
    <property type="entry name" value="HTHGNTR"/>
</dbReference>
<dbReference type="AlphaFoldDB" id="A0A9J7AUL4"/>
<evidence type="ECO:0000256" key="2">
    <source>
        <dbReference type="ARBA" id="ARBA00023125"/>
    </source>
</evidence>
<evidence type="ECO:0000259" key="4">
    <source>
        <dbReference type="PROSITE" id="PS50949"/>
    </source>
</evidence>
<dbReference type="RefSeq" id="WP_257768974.1">
    <property type="nucleotide sequence ID" value="NZ_CP102480.1"/>
</dbReference>
<keyword evidence="2" id="KW-0238">DNA-binding</keyword>
<proteinExistence type="predicted"/>
<accession>A0A9J7AUL4</accession>
<evidence type="ECO:0000256" key="3">
    <source>
        <dbReference type="ARBA" id="ARBA00023163"/>
    </source>
</evidence>
<keyword evidence="6" id="KW-1185">Reference proteome</keyword>
<dbReference type="SUPFAM" id="SSF64288">
    <property type="entry name" value="Chorismate lyase-like"/>
    <property type="match status" value="1"/>
</dbReference>
<keyword evidence="1" id="KW-0805">Transcription regulation</keyword>
<dbReference type="PANTHER" id="PTHR44846:SF1">
    <property type="entry name" value="MANNOSYL-D-GLYCERATE TRANSPORT_METABOLISM SYSTEM REPRESSOR MNGR-RELATED"/>
    <property type="match status" value="1"/>
</dbReference>
<dbReference type="GO" id="GO:0003677">
    <property type="term" value="F:DNA binding"/>
    <property type="evidence" value="ECO:0007669"/>
    <property type="project" value="UniProtKB-KW"/>
</dbReference>
<dbReference type="Proteomes" id="UP001060336">
    <property type="component" value="Chromosome"/>
</dbReference>
<keyword evidence="3" id="KW-0804">Transcription</keyword>
<dbReference type="InterPro" id="IPR036388">
    <property type="entry name" value="WH-like_DNA-bd_sf"/>
</dbReference>
<dbReference type="InterPro" id="IPR028978">
    <property type="entry name" value="Chorismate_lyase_/UTRA_dom_sf"/>
</dbReference>
<dbReference type="KEGG" id="naci:NUH88_21810"/>
<dbReference type="InterPro" id="IPR012702">
    <property type="entry name" value="CP_lyase_PhnF"/>
</dbReference>
<dbReference type="InterPro" id="IPR011663">
    <property type="entry name" value="UTRA"/>
</dbReference>
<dbReference type="PROSITE" id="PS50949">
    <property type="entry name" value="HTH_GNTR"/>
    <property type="match status" value="1"/>
</dbReference>